<evidence type="ECO:0000313" key="1">
    <source>
        <dbReference type="EMBL" id="RCK61871.1"/>
    </source>
</evidence>
<keyword evidence="2" id="KW-1185">Reference proteome</keyword>
<sequence>MTLSPDVVQRIAALGGSGTTLEELQFPKPLLFADWADYAEEDVFTALAADPSKASTLVTYPDLAWNVTRFTPFTPGTPDHEEWDGTIDAEPLTELCGVEAPTVVLLGYSDGFPNYYFTIAEDPNPENPAIYTTDHEDYFGEVEEFGTLSELLEGFLTPEEFEESVREALA</sequence>
<dbReference type="EMBL" id="QORO01000001">
    <property type="protein sequence ID" value="RCK61871.1"/>
    <property type="molecule type" value="Genomic_DNA"/>
</dbReference>
<evidence type="ECO:0008006" key="3">
    <source>
        <dbReference type="Google" id="ProtNLM"/>
    </source>
</evidence>
<dbReference type="AlphaFoldDB" id="A0A367YA39"/>
<organism evidence="1 2">
    <name type="scientific">Microbacterium sorbitolivorans</name>
    <dbReference type="NCBI Taxonomy" id="1867410"/>
    <lineage>
        <taxon>Bacteria</taxon>
        <taxon>Bacillati</taxon>
        <taxon>Actinomycetota</taxon>
        <taxon>Actinomycetes</taxon>
        <taxon>Micrococcales</taxon>
        <taxon>Microbacteriaceae</taxon>
        <taxon>Microbacterium</taxon>
    </lineage>
</organism>
<dbReference type="OrthoDB" id="128799at2"/>
<dbReference type="Proteomes" id="UP000253508">
    <property type="component" value="Unassembled WGS sequence"/>
</dbReference>
<gene>
    <name evidence="1" type="ORF">DTO57_04455</name>
</gene>
<evidence type="ECO:0000313" key="2">
    <source>
        <dbReference type="Proteomes" id="UP000253508"/>
    </source>
</evidence>
<name>A0A367YA39_9MICO</name>
<accession>A0A367YA39</accession>
<reference evidence="1 2" key="1">
    <citation type="submission" date="2018-07" db="EMBL/GenBank/DDBJ databases">
        <title>Microbacterium endoborsara sp. nov., a novel actinobacterium isolated from Borszczowia aralocaspica.</title>
        <authorList>
            <person name="An D."/>
        </authorList>
    </citation>
    <scope>NUCLEOTIDE SEQUENCE [LARGE SCALE GENOMIC DNA]</scope>
    <source>
        <strain evidence="1 2">C1.15228</strain>
    </source>
</reference>
<protein>
    <recommendedName>
        <fullName evidence="3">SMI1/KNR4 family protein</fullName>
    </recommendedName>
</protein>
<proteinExistence type="predicted"/>
<dbReference type="RefSeq" id="WP_114116973.1">
    <property type="nucleotide sequence ID" value="NZ_BMHU01000004.1"/>
</dbReference>
<comment type="caution">
    <text evidence="1">The sequence shown here is derived from an EMBL/GenBank/DDBJ whole genome shotgun (WGS) entry which is preliminary data.</text>
</comment>